<dbReference type="RefSeq" id="WP_015557620.1">
    <property type="nucleotide sequence ID" value="NC_021039.1"/>
</dbReference>
<accession>D4LAR8</accession>
<protein>
    <submittedName>
        <fullName evidence="10">MiaB-like tRNA modifying enzyme</fullName>
        <ecNumber evidence="10">1.3.1.74</ecNumber>
    </submittedName>
</protein>
<keyword evidence="3" id="KW-0808">Transferase</keyword>
<evidence type="ECO:0000256" key="7">
    <source>
        <dbReference type="ARBA" id="ARBA00023014"/>
    </source>
</evidence>
<evidence type="ECO:0000259" key="8">
    <source>
        <dbReference type="PROSITE" id="PS51449"/>
    </source>
</evidence>
<dbReference type="GO" id="GO:0051539">
    <property type="term" value="F:4 iron, 4 sulfur cluster binding"/>
    <property type="evidence" value="ECO:0007669"/>
    <property type="project" value="UniProtKB-KW"/>
</dbReference>
<dbReference type="PANTHER" id="PTHR11918">
    <property type="entry name" value="RADICAL SAM PROTEINS"/>
    <property type="match status" value="1"/>
</dbReference>
<dbReference type="GO" id="GO:0032440">
    <property type="term" value="F:2-alkenal reductase [NAD(P)H] activity"/>
    <property type="evidence" value="ECO:0007669"/>
    <property type="project" value="UniProtKB-EC"/>
</dbReference>
<dbReference type="HOGENOM" id="CLU_018697_1_0_9"/>
<dbReference type="EMBL" id="FP929052">
    <property type="protein sequence ID" value="CBL16713.1"/>
    <property type="molecule type" value="Genomic_DNA"/>
</dbReference>
<evidence type="ECO:0000313" key="10">
    <source>
        <dbReference type="EMBL" id="CBL16713.1"/>
    </source>
</evidence>
<reference evidence="10" key="2">
    <citation type="submission" date="2010-03" db="EMBL/GenBank/DDBJ databases">
        <authorList>
            <person name="Pajon A."/>
        </authorList>
    </citation>
    <scope>NUCLEOTIDE SEQUENCE</scope>
    <source>
        <strain evidence="10">Type strain: 18P13</strain>
    </source>
</reference>
<evidence type="ECO:0000256" key="3">
    <source>
        <dbReference type="ARBA" id="ARBA00022679"/>
    </source>
</evidence>
<evidence type="ECO:0000256" key="2">
    <source>
        <dbReference type="ARBA" id="ARBA00022485"/>
    </source>
</evidence>
<proteinExistence type="predicted"/>
<keyword evidence="11" id="KW-1185">Reference proteome</keyword>
<dbReference type="InterPro" id="IPR058240">
    <property type="entry name" value="rSAM_sf"/>
</dbReference>
<evidence type="ECO:0000256" key="6">
    <source>
        <dbReference type="ARBA" id="ARBA00023004"/>
    </source>
</evidence>
<dbReference type="SUPFAM" id="SSF102114">
    <property type="entry name" value="Radical SAM enzymes"/>
    <property type="match status" value="1"/>
</dbReference>
<dbReference type="Pfam" id="PF00919">
    <property type="entry name" value="UPF0004"/>
    <property type="match status" value="1"/>
</dbReference>
<dbReference type="Proteomes" id="UP000007054">
    <property type="component" value="Chromosome"/>
</dbReference>
<dbReference type="STRING" id="213810.RUM_04830"/>
<organism evidence="10 11">
    <name type="scientific">Ruminococcus champanellensis (strain DSM 18848 / JCM 17042 / KCTC 15320 / 18P13)</name>
    <dbReference type="NCBI Taxonomy" id="213810"/>
    <lineage>
        <taxon>Bacteria</taxon>
        <taxon>Bacillati</taxon>
        <taxon>Bacillota</taxon>
        <taxon>Clostridia</taxon>
        <taxon>Eubacteriales</taxon>
        <taxon>Oscillospiraceae</taxon>
        <taxon>Ruminococcus</taxon>
    </lineage>
</organism>
<dbReference type="InterPro" id="IPR006467">
    <property type="entry name" value="MiaB-like_bact"/>
</dbReference>
<evidence type="ECO:0000259" key="9">
    <source>
        <dbReference type="PROSITE" id="PS51918"/>
    </source>
</evidence>
<keyword evidence="2" id="KW-0004">4Fe-4S</keyword>
<dbReference type="SMART" id="SM00729">
    <property type="entry name" value="Elp3"/>
    <property type="match status" value="1"/>
</dbReference>
<keyword evidence="5" id="KW-0479">Metal-binding</keyword>
<dbReference type="KEGG" id="rch:RUM_04830"/>
<dbReference type="InterPro" id="IPR038135">
    <property type="entry name" value="Methylthiotransferase_N_sf"/>
</dbReference>
<feature type="domain" description="Radical SAM core" evidence="9">
    <location>
        <begin position="138"/>
        <end position="366"/>
    </location>
</feature>
<keyword evidence="7" id="KW-0411">Iron-sulfur</keyword>
<dbReference type="SFLD" id="SFLDG01082">
    <property type="entry name" value="B12-binding_domain_containing"/>
    <property type="match status" value="1"/>
</dbReference>
<dbReference type="NCBIfam" id="TIGR00089">
    <property type="entry name" value="MiaB/RimO family radical SAM methylthiotransferase"/>
    <property type="match status" value="1"/>
</dbReference>
<dbReference type="PATRIC" id="fig|213810.4.peg.389"/>
<evidence type="ECO:0000256" key="1">
    <source>
        <dbReference type="ARBA" id="ARBA00001966"/>
    </source>
</evidence>
<dbReference type="PROSITE" id="PS01278">
    <property type="entry name" value="MTTASE_RADICAL"/>
    <property type="match status" value="1"/>
</dbReference>
<dbReference type="Pfam" id="PF04055">
    <property type="entry name" value="Radical_SAM"/>
    <property type="match status" value="1"/>
</dbReference>
<comment type="cofactor">
    <cofactor evidence="1">
        <name>[4Fe-4S] cluster</name>
        <dbReference type="ChEBI" id="CHEBI:49883"/>
    </cofactor>
</comment>
<dbReference type="InterPro" id="IPR020612">
    <property type="entry name" value="Methylthiotransferase_CS"/>
</dbReference>
<dbReference type="InterPro" id="IPR023404">
    <property type="entry name" value="rSAM_horseshoe"/>
</dbReference>
<dbReference type="InterPro" id="IPR013848">
    <property type="entry name" value="Methylthiotransferase_N"/>
</dbReference>
<dbReference type="NCBIfam" id="TIGR01579">
    <property type="entry name" value="MiaB-like-C"/>
    <property type="match status" value="1"/>
</dbReference>
<dbReference type="BioCyc" id="RCHA213810:RUM_RS02335-MONOMER"/>
<reference evidence="10" key="1">
    <citation type="submission" date="2010-03" db="EMBL/GenBank/DDBJ databases">
        <title>The genome sequence of Ruminococcus sp. 18P13.</title>
        <authorList>
            <consortium name="metaHIT consortium -- http://www.metahit.eu/"/>
            <person name="Pajon A."/>
            <person name="Turner K."/>
            <person name="Parkhill J."/>
            <person name="Bernalier A."/>
        </authorList>
    </citation>
    <scope>NUCLEOTIDE SEQUENCE [LARGE SCALE GENOMIC DNA]</scope>
    <source>
        <strain evidence="10">Type strain: 18P13</strain>
    </source>
</reference>
<evidence type="ECO:0000256" key="5">
    <source>
        <dbReference type="ARBA" id="ARBA00022723"/>
    </source>
</evidence>
<dbReference type="EC" id="1.3.1.74" evidence="10"/>
<keyword evidence="4" id="KW-0949">S-adenosyl-L-methionine</keyword>
<dbReference type="SFLD" id="SFLDG01061">
    <property type="entry name" value="methylthiotransferase"/>
    <property type="match status" value="1"/>
</dbReference>
<dbReference type="FunFam" id="3.80.30.20:FF:000001">
    <property type="entry name" value="tRNA-2-methylthio-N(6)-dimethylallyladenosine synthase 2"/>
    <property type="match status" value="1"/>
</dbReference>
<evidence type="ECO:0000313" key="11">
    <source>
        <dbReference type="Proteomes" id="UP000007054"/>
    </source>
</evidence>
<dbReference type="InterPro" id="IPR006638">
    <property type="entry name" value="Elp3/MiaA/NifB-like_rSAM"/>
</dbReference>
<dbReference type="GO" id="GO:0046872">
    <property type="term" value="F:metal ion binding"/>
    <property type="evidence" value="ECO:0007669"/>
    <property type="project" value="UniProtKB-KW"/>
</dbReference>
<name>D4LAR8_RUMC1</name>
<keyword evidence="6" id="KW-0408">Iron</keyword>
<dbReference type="SFLD" id="SFLDS00029">
    <property type="entry name" value="Radical_SAM"/>
    <property type="match status" value="1"/>
</dbReference>
<dbReference type="AlphaFoldDB" id="D4LAR8"/>
<dbReference type="GeneID" id="83155307"/>
<dbReference type="Gene3D" id="3.80.30.20">
    <property type="entry name" value="tm_1862 like domain"/>
    <property type="match status" value="1"/>
</dbReference>
<dbReference type="PANTHER" id="PTHR11918:SF45">
    <property type="entry name" value="THREONYLCARBAMOYLADENOSINE TRNA METHYLTHIOTRANSFERASE"/>
    <property type="match status" value="1"/>
</dbReference>
<evidence type="ECO:0000256" key="4">
    <source>
        <dbReference type="ARBA" id="ARBA00022691"/>
    </source>
</evidence>
<sequence>MTAYYLSFGCKVNQYETNALRGMLSREGIQPVEQPEDADLILVNSCTVTASSDRKVRHALRSLRSRCPAAKIVLTGCLPQAHPDAAQLCPEADLITGTKDRAALIQRIRQLMESAVPWDGVTPYTPGEGYELLPPAENADRTRAFIKIQDGCNQFCSYCIIPYARGRCRSKPREALAQEAAQMAQAGCREAVLIGINLAFYGMEWQGDLGDAVDICCAVPGIDRVRLGSLEPEKLSDDLLRRLAAHPQFCPQFHLSLQSGCDRTLRAMNRHYTTAEYADLAARIRRIFPDAALTTDVMVGFPGETEADFACSLEFVREMGFAKVHVFPYSPREGTVAARMPEQIPSPEKRRRAALMGETAAACRRAFLRSQVGKVMPVLFERSADPAWHRGYTPNYTPVKISAKKGEKSLRKSVFRVIIKSSEPDCCIGTLLPEASAQND</sequence>
<dbReference type="InterPro" id="IPR005839">
    <property type="entry name" value="Methylthiotransferase"/>
</dbReference>
<keyword evidence="10" id="KW-0560">Oxidoreductase</keyword>
<dbReference type="PROSITE" id="PS51449">
    <property type="entry name" value="MTTASE_N"/>
    <property type="match status" value="1"/>
</dbReference>
<feature type="domain" description="MTTase N-terminal" evidence="8">
    <location>
        <begin position="1"/>
        <end position="113"/>
    </location>
</feature>
<dbReference type="InterPro" id="IPR007197">
    <property type="entry name" value="rSAM"/>
</dbReference>
<dbReference type="GO" id="GO:0035598">
    <property type="term" value="F:tRNA (N(6)-L-threonylcarbamoyladenosine(37)-C(2))-methylthiotransferase activity"/>
    <property type="evidence" value="ECO:0007669"/>
    <property type="project" value="TreeGrafter"/>
</dbReference>
<dbReference type="Gene3D" id="3.40.50.12160">
    <property type="entry name" value="Methylthiotransferase, N-terminal domain"/>
    <property type="match status" value="1"/>
</dbReference>
<gene>
    <name evidence="10" type="ordered locus">RUM_04830</name>
</gene>
<dbReference type="CDD" id="cd01335">
    <property type="entry name" value="Radical_SAM"/>
    <property type="match status" value="1"/>
</dbReference>
<dbReference type="PROSITE" id="PS51918">
    <property type="entry name" value="RADICAL_SAM"/>
    <property type="match status" value="1"/>
</dbReference>